<evidence type="ECO:0000313" key="1">
    <source>
        <dbReference type="EMBL" id="RWA09448.1"/>
    </source>
</evidence>
<sequence length="107" mass="11980">MNLYPILAELISSLAISDERNFAMTNVNNDLSGQCGLNRTFIVDLDCWFSHPDPHVEQFHVSINGSSMFFCHTDIEVEDIFGWDKSLQASTTAILPPTVSNTSWASR</sequence>
<evidence type="ECO:0000313" key="2">
    <source>
        <dbReference type="Proteomes" id="UP000286045"/>
    </source>
</evidence>
<dbReference type="Proteomes" id="UP000286045">
    <property type="component" value="Unassembled WGS sequence"/>
</dbReference>
<protein>
    <submittedName>
        <fullName evidence="1">Uncharacterized protein</fullName>
    </submittedName>
</protein>
<reference evidence="1 2" key="1">
    <citation type="submission" date="2018-12" db="EMBL/GenBank/DDBJ databases">
        <title>Draft genome sequence of Xylaria grammica IHI A82.</title>
        <authorList>
            <person name="Buettner E."/>
            <person name="Kellner H."/>
        </authorList>
    </citation>
    <scope>NUCLEOTIDE SEQUENCE [LARGE SCALE GENOMIC DNA]</scope>
    <source>
        <strain evidence="1 2">IHI A82</strain>
    </source>
</reference>
<proteinExistence type="predicted"/>
<organism evidence="1 2">
    <name type="scientific">Xylaria grammica</name>
    <dbReference type="NCBI Taxonomy" id="363999"/>
    <lineage>
        <taxon>Eukaryota</taxon>
        <taxon>Fungi</taxon>
        <taxon>Dikarya</taxon>
        <taxon>Ascomycota</taxon>
        <taxon>Pezizomycotina</taxon>
        <taxon>Sordariomycetes</taxon>
        <taxon>Xylariomycetidae</taxon>
        <taxon>Xylariales</taxon>
        <taxon>Xylariaceae</taxon>
        <taxon>Xylaria</taxon>
    </lineage>
</organism>
<accession>A0A439D4X4</accession>
<keyword evidence="2" id="KW-1185">Reference proteome</keyword>
<dbReference type="AlphaFoldDB" id="A0A439D4X4"/>
<name>A0A439D4X4_9PEZI</name>
<comment type="caution">
    <text evidence="1">The sequence shown here is derived from an EMBL/GenBank/DDBJ whole genome shotgun (WGS) entry which is preliminary data.</text>
</comment>
<dbReference type="EMBL" id="RYZI01000154">
    <property type="protein sequence ID" value="RWA09448.1"/>
    <property type="molecule type" value="Genomic_DNA"/>
</dbReference>
<gene>
    <name evidence="1" type="ORF">EKO27_g5662</name>
</gene>